<proteinExistence type="predicted"/>
<dbReference type="OrthoDB" id="9796845at2"/>
<dbReference type="InterPro" id="IPR018775">
    <property type="entry name" value="RlaP"/>
</dbReference>
<dbReference type="Proteomes" id="UP000036850">
    <property type="component" value="Unassembled WGS sequence"/>
</dbReference>
<sequence length="74" mass="8278">MTVSRIDKNSSEQHLVTTAINADINAEIMRCIAAAELEHDVKVLFSVESGSRAWVVASPNSDYDVRFIYAHKKK</sequence>
<comment type="caution">
    <text evidence="1">The sequence shown here is derived from an EMBL/GenBank/DDBJ whole genome shotgun (WGS) entry which is preliminary data.</text>
</comment>
<evidence type="ECO:0008006" key="3">
    <source>
        <dbReference type="Google" id="ProtNLM"/>
    </source>
</evidence>
<accession>A0A0L0ESP1</accession>
<reference evidence="2" key="1">
    <citation type="submission" date="2015-07" db="EMBL/GenBank/DDBJ databases">
        <title>Draft genome sequence of a Pseudoalteromonas rubra strain, OCN096, isolated from Kaneohe Bay, Oahu, Hawaii.</title>
        <authorList>
            <person name="Beurmann S."/>
            <person name="Ushijima B."/>
            <person name="Belcaid M."/>
            <person name="Callahan S.M."/>
            <person name="Aeby G.S."/>
        </authorList>
    </citation>
    <scope>NUCLEOTIDE SEQUENCE [LARGE SCALE GENOMIC DNA]</scope>
    <source>
        <strain evidence="2">OCN096</strain>
    </source>
</reference>
<dbReference type="Pfam" id="PF10127">
    <property type="entry name" value="RlaP"/>
    <property type="match status" value="1"/>
</dbReference>
<organism evidence="1 2">
    <name type="scientific">Pseudoalteromonas rubra</name>
    <dbReference type="NCBI Taxonomy" id="43658"/>
    <lineage>
        <taxon>Bacteria</taxon>
        <taxon>Pseudomonadati</taxon>
        <taxon>Pseudomonadota</taxon>
        <taxon>Gammaproteobacteria</taxon>
        <taxon>Alteromonadales</taxon>
        <taxon>Pseudoalteromonadaceae</taxon>
        <taxon>Pseudoalteromonas</taxon>
    </lineage>
</organism>
<gene>
    <name evidence="1" type="ORF">AC626_10455</name>
</gene>
<name>A0A0L0ESP1_9GAMM</name>
<dbReference type="AlphaFoldDB" id="A0A0L0ESP1"/>
<dbReference type="EMBL" id="LFZX01000066">
    <property type="protein sequence ID" value="KNC67492.1"/>
    <property type="molecule type" value="Genomic_DNA"/>
</dbReference>
<evidence type="ECO:0000313" key="1">
    <source>
        <dbReference type="EMBL" id="KNC67492.1"/>
    </source>
</evidence>
<protein>
    <recommendedName>
        <fullName evidence="3">Nucleotidyltransferase</fullName>
    </recommendedName>
</protein>
<evidence type="ECO:0000313" key="2">
    <source>
        <dbReference type="Proteomes" id="UP000036850"/>
    </source>
</evidence>
<dbReference type="PATRIC" id="fig|43658.6.peg.5934"/>